<dbReference type="Pfam" id="PF14094">
    <property type="entry name" value="DUF4272"/>
    <property type="match status" value="1"/>
</dbReference>
<name>A0ABV5GSQ0_9FLAO</name>
<keyword evidence="2" id="KW-1185">Reference proteome</keyword>
<evidence type="ECO:0000313" key="2">
    <source>
        <dbReference type="Proteomes" id="UP001589607"/>
    </source>
</evidence>
<sequence>MTCTFYSHKIGFNDLLKIIEKTIPNVIIITKNEEGSSIAEISSKEGLLKASKKIKITYRERETPSFQIPQVSDSPLTDNLKGLYGYIDSLPTKNETIKNLFLQKITTLNSEFSIEETKGILPELKSAIEQLALEFDAILFTQPNTIISKVKTQHFLDKNLELIIDTEGNCEIEKLEVFIESKYYDTPENEITTDQLDRKEKIEAILKEKNVKINKNLPCVESEKETTIRTPKEIAQRVCILGITNMVAFNSISGQEAFDYIKEHQLEEWVTPKEFEFLANPTEESKMYETWKCEGIYTLMWVLNYIDNLAFPNVLCDLNAIPYENYPVGPDKNPNDFINSITTSRSKEEILDMADLYYRLDWACVDARINQRNIEEVNPSIVYERHYTLNWLIQFRNQDWDDVTCDT</sequence>
<evidence type="ECO:0000313" key="1">
    <source>
        <dbReference type="EMBL" id="MFB9098419.1"/>
    </source>
</evidence>
<accession>A0ABV5GSQ0</accession>
<protein>
    <submittedName>
        <fullName evidence="1">DUF4272 domain-containing protein</fullName>
    </submittedName>
</protein>
<gene>
    <name evidence="1" type="ORF">ACFFVF_18090</name>
</gene>
<dbReference type="Proteomes" id="UP001589607">
    <property type="component" value="Unassembled WGS sequence"/>
</dbReference>
<comment type="caution">
    <text evidence="1">The sequence shown here is derived from an EMBL/GenBank/DDBJ whole genome shotgun (WGS) entry which is preliminary data.</text>
</comment>
<dbReference type="EMBL" id="JBHMEY010000089">
    <property type="protein sequence ID" value="MFB9098419.1"/>
    <property type="molecule type" value="Genomic_DNA"/>
</dbReference>
<dbReference type="RefSeq" id="WP_236456434.1">
    <property type="nucleotide sequence ID" value="NZ_CBCSGE010000014.1"/>
</dbReference>
<proteinExistence type="predicted"/>
<dbReference type="InterPro" id="IPR025368">
    <property type="entry name" value="DUF4272"/>
</dbReference>
<organism evidence="1 2">
    <name type="scientific">Flavobacterium jumunjinense</name>
    <dbReference type="NCBI Taxonomy" id="998845"/>
    <lineage>
        <taxon>Bacteria</taxon>
        <taxon>Pseudomonadati</taxon>
        <taxon>Bacteroidota</taxon>
        <taxon>Flavobacteriia</taxon>
        <taxon>Flavobacteriales</taxon>
        <taxon>Flavobacteriaceae</taxon>
        <taxon>Flavobacterium</taxon>
    </lineage>
</organism>
<reference evidence="1 2" key="1">
    <citation type="submission" date="2024-09" db="EMBL/GenBank/DDBJ databases">
        <authorList>
            <person name="Sun Q."/>
            <person name="Mori K."/>
        </authorList>
    </citation>
    <scope>NUCLEOTIDE SEQUENCE [LARGE SCALE GENOMIC DNA]</scope>
    <source>
        <strain evidence="1 2">CECT 7955</strain>
    </source>
</reference>